<evidence type="ECO:0000313" key="3">
    <source>
        <dbReference type="EMBL" id="MBL6280531.1"/>
    </source>
</evidence>
<comment type="caution">
    <text evidence="3">The sequence shown here is derived from an EMBL/GenBank/DDBJ whole genome shotgun (WGS) entry which is preliminary data.</text>
</comment>
<dbReference type="Pfam" id="PF06202">
    <property type="entry name" value="GDE_C"/>
    <property type="match status" value="1"/>
</dbReference>
<keyword evidence="4" id="KW-1185">Reference proteome</keyword>
<dbReference type="SUPFAM" id="SSF48208">
    <property type="entry name" value="Six-hairpin glycosidases"/>
    <property type="match status" value="1"/>
</dbReference>
<organism evidence="3 4">
    <name type="scientific">Micromonospora fiedleri</name>
    <dbReference type="NCBI Taxonomy" id="1157498"/>
    <lineage>
        <taxon>Bacteria</taxon>
        <taxon>Bacillati</taxon>
        <taxon>Actinomycetota</taxon>
        <taxon>Actinomycetes</taxon>
        <taxon>Micromonosporales</taxon>
        <taxon>Micromonosporaceae</taxon>
        <taxon>Micromonospora</taxon>
    </lineage>
</organism>
<feature type="region of interest" description="Disordered" evidence="1">
    <location>
        <begin position="128"/>
        <end position="150"/>
    </location>
</feature>
<feature type="domain" description="Glycogen debranching enzyme C-terminal" evidence="2">
    <location>
        <begin position="16"/>
        <end position="99"/>
    </location>
</feature>
<feature type="compositionally biased region" description="Pro residues" evidence="1">
    <location>
        <begin position="133"/>
        <end position="144"/>
    </location>
</feature>
<feature type="non-terminal residue" evidence="3">
    <location>
        <position position="1"/>
    </location>
</feature>
<reference evidence="3 4" key="1">
    <citation type="submission" date="2021-01" db="EMBL/GenBank/DDBJ databases">
        <title>Genome sequencing of Micromonospora fiedleri MG-37.</title>
        <authorList>
            <person name="Moreland P.E.J."/>
            <person name="Stach J.E.M."/>
        </authorList>
    </citation>
    <scope>NUCLEOTIDE SEQUENCE [LARGE SCALE GENOMIC DNA]</scope>
    <source>
        <strain evidence="3 4">MG-37</strain>
    </source>
</reference>
<protein>
    <recommendedName>
        <fullName evidence="2">Glycogen debranching enzyme C-terminal domain-containing protein</fullName>
    </recommendedName>
</protein>
<dbReference type="RefSeq" id="WP_273543979.1">
    <property type="nucleotide sequence ID" value="NZ_JAETXL010000094.1"/>
</dbReference>
<dbReference type="Gene3D" id="1.50.10.10">
    <property type="match status" value="1"/>
</dbReference>
<evidence type="ECO:0000256" key="1">
    <source>
        <dbReference type="SAM" id="MobiDB-lite"/>
    </source>
</evidence>
<dbReference type="EMBL" id="JAETXL010000094">
    <property type="protein sequence ID" value="MBL6280531.1"/>
    <property type="molecule type" value="Genomic_DNA"/>
</dbReference>
<dbReference type="InterPro" id="IPR008928">
    <property type="entry name" value="6-hairpin_glycosidase_sf"/>
</dbReference>
<name>A0ABS1UVZ2_9ACTN</name>
<evidence type="ECO:0000259" key="2">
    <source>
        <dbReference type="Pfam" id="PF06202"/>
    </source>
</evidence>
<accession>A0ABS1UVZ2</accession>
<gene>
    <name evidence="3" type="ORF">JMF97_30805</name>
</gene>
<proteinExistence type="predicted"/>
<feature type="non-terminal residue" evidence="3">
    <location>
        <position position="150"/>
    </location>
</feature>
<dbReference type="Proteomes" id="UP000661193">
    <property type="component" value="Unassembled WGS sequence"/>
</dbReference>
<dbReference type="InterPro" id="IPR032790">
    <property type="entry name" value="GDE_C"/>
</dbReference>
<sequence length="150" mass="15619">HAPSPAFPLGGAAFPDDHPRRPTHLLPWSLPTPPLAPDPRAVGLVGAALLTPLGLRSLSPECPGYLGGHRGGPAARDGAYHQGTVWPWLIGPYADAARRAGLPVRALFVGLEAPLSEYGPGSVPYTPPGVYTMPPPPNPRPPPTARGRSC</sequence>
<dbReference type="InterPro" id="IPR012341">
    <property type="entry name" value="6hp_glycosidase-like_sf"/>
</dbReference>
<evidence type="ECO:0000313" key="4">
    <source>
        <dbReference type="Proteomes" id="UP000661193"/>
    </source>
</evidence>